<dbReference type="FunCoup" id="D3BGQ2">
    <property type="interactions" value="23"/>
</dbReference>
<dbReference type="SUPFAM" id="SSF48403">
    <property type="entry name" value="Ankyrin repeat"/>
    <property type="match status" value="1"/>
</dbReference>
<dbReference type="Pfam" id="PF12796">
    <property type="entry name" value="Ank_2"/>
    <property type="match status" value="1"/>
</dbReference>
<name>D3BGQ2_HETP5</name>
<reference evidence="1 2" key="1">
    <citation type="journal article" date="2011" name="Genome Res.">
        <title>Phylogeny-wide analysis of social amoeba genomes highlights ancient origins for complex intercellular communication.</title>
        <authorList>
            <person name="Heidel A.J."/>
            <person name="Lawal H.M."/>
            <person name="Felder M."/>
            <person name="Schilde C."/>
            <person name="Helps N.R."/>
            <person name="Tunggal B."/>
            <person name="Rivero F."/>
            <person name="John U."/>
            <person name="Schleicher M."/>
            <person name="Eichinger L."/>
            <person name="Platzer M."/>
            <person name="Noegel A.A."/>
            <person name="Schaap P."/>
            <person name="Gloeckner G."/>
        </authorList>
    </citation>
    <scope>NUCLEOTIDE SEQUENCE [LARGE SCALE GENOMIC DNA]</scope>
    <source>
        <strain evidence="2">ATCC 26659 / Pp 5 / PN500</strain>
    </source>
</reference>
<dbReference type="InterPro" id="IPR052050">
    <property type="entry name" value="SecEffector_AnkRepeat"/>
</dbReference>
<dbReference type="InParanoid" id="D3BGQ2"/>
<dbReference type="SMART" id="SM00248">
    <property type="entry name" value="ANK"/>
    <property type="match status" value="6"/>
</dbReference>
<dbReference type="RefSeq" id="XP_020431407.1">
    <property type="nucleotide sequence ID" value="XM_020578538.1"/>
</dbReference>
<dbReference type="Proteomes" id="UP000001396">
    <property type="component" value="Unassembled WGS sequence"/>
</dbReference>
<dbReference type="PANTHER" id="PTHR46586">
    <property type="entry name" value="ANKYRIN REPEAT-CONTAINING PROTEIN"/>
    <property type="match status" value="1"/>
</dbReference>
<keyword evidence="2" id="KW-1185">Reference proteome</keyword>
<comment type="caution">
    <text evidence="1">The sequence shown here is derived from an EMBL/GenBank/DDBJ whole genome shotgun (WGS) entry which is preliminary data.</text>
</comment>
<dbReference type="GeneID" id="31363185"/>
<gene>
    <name evidence="1" type="ORF">PPL_07704</name>
</gene>
<accession>D3BGQ2</accession>
<proteinExistence type="predicted"/>
<dbReference type="Gene3D" id="1.25.40.20">
    <property type="entry name" value="Ankyrin repeat-containing domain"/>
    <property type="match status" value="1"/>
</dbReference>
<evidence type="ECO:0008006" key="3">
    <source>
        <dbReference type="Google" id="ProtNLM"/>
    </source>
</evidence>
<sequence>MNSTLFLKVFNSSVLNRLIFNKVRELSRGKRSFKWHEILVLPDVLAGNNYLQLLKDCLDKSGGVDIDSELYINAIRGGNLEIFKYLLDYFSVNPPRQSLFREIKVEQFKFYKINLDAMLINSALGGRTDIITYLLNTFKSYRFDYYRALSASAYSGNFELLKFFVGKCKENKIEASNYDVRENVFNQCAYLGRLDMIGYLVTNYPHNMVKSDMISYAIESGQIDVVIYLLQNKKIFKLTYQTESLLDQAAYYNRFEIAQFLLRYGHGKCTAAMDNAAYNGNLEFLKWIHSNTRGSRCSAQAFYHAVTNSNYEMVRWLHENTTERCSKDTSDYAAGQGDIRIVKYIHEKKIGEFSNLAMENAARFGHLDILQFLHDNKYSCSKKAMDNAIITNRLEIVQFLHEHRIEGCSESMLSHVFSYDLITKKPKTEDILLQWLLCNRPEFILSESNIDTYLSKLFTIDDFKRVELLLNCIRPDIISKEKLVQLQKKYNLIYPNSNQSNLILYQYLKNNTSSQYFCNIM</sequence>
<protein>
    <recommendedName>
        <fullName evidence="3">Ankyrin repeat protein</fullName>
    </recommendedName>
</protein>
<dbReference type="AlphaFoldDB" id="D3BGQ2"/>
<dbReference type="Pfam" id="PF13637">
    <property type="entry name" value="Ank_4"/>
    <property type="match status" value="1"/>
</dbReference>
<dbReference type="PANTHER" id="PTHR46586:SF1">
    <property type="entry name" value="ANKYRIN REPEAT-CONTAINING PROTEIN"/>
    <property type="match status" value="1"/>
</dbReference>
<dbReference type="EMBL" id="ADBJ01000035">
    <property type="protein sequence ID" value="EFA79286.1"/>
    <property type="molecule type" value="Genomic_DNA"/>
</dbReference>
<evidence type="ECO:0000313" key="2">
    <source>
        <dbReference type="Proteomes" id="UP000001396"/>
    </source>
</evidence>
<dbReference type="InterPro" id="IPR036770">
    <property type="entry name" value="Ankyrin_rpt-contain_sf"/>
</dbReference>
<dbReference type="InterPro" id="IPR002110">
    <property type="entry name" value="Ankyrin_rpt"/>
</dbReference>
<evidence type="ECO:0000313" key="1">
    <source>
        <dbReference type="EMBL" id="EFA79286.1"/>
    </source>
</evidence>
<organism evidence="1 2">
    <name type="scientific">Heterostelium pallidum (strain ATCC 26659 / Pp 5 / PN500)</name>
    <name type="common">Cellular slime mold</name>
    <name type="synonym">Polysphondylium pallidum</name>
    <dbReference type="NCBI Taxonomy" id="670386"/>
    <lineage>
        <taxon>Eukaryota</taxon>
        <taxon>Amoebozoa</taxon>
        <taxon>Evosea</taxon>
        <taxon>Eumycetozoa</taxon>
        <taxon>Dictyostelia</taxon>
        <taxon>Acytosteliales</taxon>
        <taxon>Acytosteliaceae</taxon>
        <taxon>Heterostelium</taxon>
    </lineage>
</organism>